<dbReference type="PATRIC" id="fig|1195236.3.peg.1922"/>
<dbReference type="AlphaFoldDB" id="S0FQ27"/>
<gene>
    <name evidence="2" type="ORF">CTER_1595</name>
</gene>
<dbReference type="STRING" id="1195236.CTER_1595"/>
<reference evidence="2 3" key="1">
    <citation type="journal article" date="2013" name="Genome Announc.">
        <title>Draft Genome Sequence of the Cellulolytic, Mesophilic, Anaerobic Bacterium Clostridium termitidis Strain CT1112 (DSM 5398).</title>
        <authorList>
            <person name="Lal S."/>
            <person name="Ramachandran U."/>
            <person name="Zhang X."/>
            <person name="Munir R."/>
            <person name="Sparling R."/>
            <person name="Levin D.B."/>
        </authorList>
    </citation>
    <scope>NUCLEOTIDE SEQUENCE [LARGE SCALE GENOMIC DNA]</scope>
    <source>
        <strain evidence="2 3">CT1112</strain>
    </source>
</reference>
<dbReference type="PROSITE" id="PS51762">
    <property type="entry name" value="GH16_2"/>
    <property type="match status" value="1"/>
</dbReference>
<sequence>MAQGKMEQTEDIQILFDDFDYTGPEDKKLAGFKWSVKEGIAGPGPVGCSWSRDNISFISDPENSKNKIMRLSASTDGTASGCSHAEILHETKYFEGTYAARVRFSDKPQAGENGDKINETFFTISPLRYANDPLYSECDFEYLANGGWDREGATMWLTSWHTYEDFPDFKMDNINNAIGESHEGWHVLVCVAAAGEVKYYIDGVLRAVHGERFYPRALMNISFNLWFLNEEGALLPEGGKRTYTMDVDWVFHSANQIMTSEEIADCVNAYRTRGIKRFDSVNGNT</sequence>
<dbReference type="SUPFAM" id="SSF49899">
    <property type="entry name" value="Concanavalin A-like lectins/glucanases"/>
    <property type="match status" value="1"/>
</dbReference>
<name>S0FQ27_RUMCE</name>
<dbReference type="eggNOG" id="COG2273">
    <property type="taxonomic scope" value="Bacteria"/>
</dbReference>
<dbReference type="GO" id="GO:0005975">
    <property type="term" value="P:carbohydrate metabolic process"/>
    <property type="evidence" value="ECO:0007669"/>
    <property type="project" value="InterPro"/>
</dbReference>
<dbReference type="RefSeq" id="WP_004625159.1">
    <property type="nucleotide sequence ID" value="NZ_AORV01000027.1"/>
</dbReference>
<dbReference type="Gene3D" id="2.60.120.200">
    <property type="match status" value="1"/>
</dbReference>
<protein>
    <submittedName>
        <fullName evidence="2">Glycosyl hydrolase family 16 protein</fullName>
    </submittedName>
</protein>
<dbReference type="EMBL" id="AORV01000027">
    <property type="protein sequence ID" value="EMS72446.1"/>
    <property type="molecule type" value="Genomic_DNA"/>
</dbReference>
<evidence type="ECO:0000313" key="2">
    <source>
        <dbReference type="EMBL" id="EMS72446.1"/>
    </source>
</evidence>
<dbReference type="GO" id="GO:0004553">
    <property type="term" value="F:hydrolase activity, hydrolyzing O-glycosyl compounds"/>
    <property type="evidence" value="ECO:0007669"/>
    <property type="project" value="InterPro"/>
</dbReference>
<proteinExistence type="predicted"/>
<dbReference type="CDD" id="cd00413">
    <property type="entry name" value="Glyco_hydrolase_16"/>
    <property type="match status" value="1"/>
</dbReference>
<organism evidence="2 3">
    <name type="scientific">Ruminiclostridium cellobioparum subsp. termitidis CT1112</name>
    <dbReference type="NCBI Taxonomy" id="1195236"/>
    <lineage>
        <taxon>Bacteria</taxon>
        <taxon>Bacillati</taxon>
        <taxon>Bacillota</taxon>
        <taxon>Clostridia</taxon>
        <taxon>Eubacteriales</taxon>
        <taxon>Oscillospiraceae</taxon>
        <taxon>Ruminiclostridium</taxon>
    </lineage>
</organism>
<dbReference type="InterPro" id="IPR000757">
    <property type="entry name" value="Beta-glucanase-like"/>
</dbReference>
<evidence type="ECO:0000313" key="3">
    <source>
        <dbReference type="Proteomes" id="UP000014155"/>
    </source>
</evidence>
<evidence type="ECO:0000259" key="1">
    <source>
        <dbReference type="PROSITE" id="PS51762"/>
    </source>
</evidence>
<dbReference type="InterPro" id="IPR013320">
    <property type="entry name" value="ConA-like_dom_sf"/>
</dbReference>
<comment type="caution">
    <text evidence="2">The sequence shown here is derived from an EMBL/GenBank/DDBJ whole genome shotgun (WGS) entry which is preliminary data.</text>
</comment>
<accession>S0FQ27</accession>
<feature type="domain" description="GH16" evidence="1">
    <location>
        <begin position="1"/>
        <end position="258"/>
    </location>
</feature>
<dbReference type="Proteomes" id="UP000014155">
    <property type="component" value="Unassembled WGS sequence"/>
</dbReference>
<keyword evidence="3" id="KW-1185">Reference proteome</keyword>
<keyword evidence="2" id="KW-0378">Hydrolase</keyword>